<dbReference type="InterPro" id="IPR037185">
    <property type="entry name" value="EmrE-like"/>
</dbReference>
<feature type="transmembrane region" description="Helical" evidence="1">
    <location>
        <begin position="117"/>
        <end position="134"/>
    </location>
</feature>
<dbReference type="SUPFAM" id="SSF103481">
    <property type="entry name" value="Multidrug resistance efflux transporter EmrE"/>
    <property type="match status" value="1"/>
</dbReference>
<keyword evidence="1" id="KW-0472">Membrane</keyword>
<sequence>MDPQPASQSAWQTIAITSGIFAALNGVFAKLTTNDLTSSWSTTLSNVLPINASIVELILRIAIGLSSFGLSATMWTFYTKALASSPSAVHVNIVNTTSNFLITAILGALIFGEKLPALWFLGAAFLVTGGVIIGRREEGGEEAKEKKEL</sequence>
<name>A0A8H3UN50_VENIN</name>
<feature type="transmembrane region" description="Helical" evidence="1">
    <location>
        <begin position="89"/>
        <end position="111"/>
    </location>
</feature>
<gene>
    <name evidence="2" type="ORF">EG327_009500</name>
</gene>
<evidence type="ECO:0000256" key="1">
    <source>
        <dbReference type="SAM" id="Phobius"/>
    </source>
</evidence>
<feature type="transmembrane region" description="Helical" evidence="1">
    <location>
        <begin position="53"/>
        <end position="77"/>
    </location>
</feature>
<accession>A0A8H3UN50</accession>
<evidence type="ECO:0000313" key="3">
    <source>
        <dbReference type="Proteomes" id="UP000490939"/>
    </source>
</evidence>
<evidence type="ECO:0008006" key="4">
    <source>
        <dbReference type="Google" id="ProtNLM"/>
    </source>
</evidence>
<keyword evidence="1" id="KW-0812">Transmembrane</keyword>
<dbReference type="InterPro" id="IPR039632">
    <property type="entry name" value="TMEM42"/>
</dbReference>
<evidence type="ECO:0000313" key="2">
    <source>
        <dbReference type="EMBL" id="KAE9972457.1"/>
    </source>
</evidence>
<dbReference type="PANTHER" id="PTHR31965">
    <property type="entry name" value="TRANSMEMBRANE PROTEIN 42"/>
    <property type="match status" value="1"/>
</dbReference>
<protein>
    <recommendedName>
        <fullName evidence="4">EamA domain-containing protein</fullName>
    </recommendedName>
</protein>
<dbReference type="EMBL" id="WNWR01000632">
    <property type="protein sequence ID" value="KAE9972457.1"/>
    <property type="molecule type" value="Genomic_DNA"/>
</dbReference>
<keyword evidence="1" id="KW-1133">Transmembrane helix</keyword>
<reference evidence="2 3" key="1">
    <citation type="submission" date="2019-07" db="EMBL/GenBank/DDBJ databases">
        <title>Venturia inaequalis Genome Resource.</title>
        <authorList>
            <person name="Lichtner F.J."/>
        </authorList>
    </citation>
    <scope>NUCLEOTIDE SEQUENCE [LARGE SCALE GENOMIC DNA]</scope>
    <source>
        <strain evidence="2 3">DMI_063113</strain>
    </source>
</reference>
<organism evidence="2 3">
    <name type="scientific">Venturia inaequalis</name>
    <name type="common">Apple scab fungus</name>
    <dbReference type="NCBI Taxonomy" id="5025"/>
    <lineage>
        <taxon>Eukaryota</taxon>
        <taxon>Fungi</taxon>
        <taxon>Dikarya</taxon>
        <taxon>Ascomycota</taxon>
        <taxon>Pezizomycotina</taxon>
        <taxon>Dothideomycetes</taxon>
        <taxon>Pleosporomycetidae</taxon>
        <taxon>Venturiales</taxon>
        <taxon>Venturiaceae</taxon>
        <taxon>Venturia</taxon>
    </lineage>
</organism>
<comment type="caution">
    <text evidence="2">The sequence shown here is derived from an EMBL/GenBank/DDBJ whole genome shotgun (WGS) entry which is preliminary data.</text>
</comment>
<dbReference type="PANTHER" id="PTHR31965:SF1">
    <property type="entry name" value="TRANSMEMBRANE PROTEIN 42"/>
    <property type="match status" value="1"/>
</dbReference>
<keyword evidence="3" id="KW-1185">Reference proteome</keyword>
<proteinExistence type="predicted"/>
<dbReference type="Proteomes" id="UP000490939">
    <property type="component" value="Unassembled WGS sequence"/>
</dbReference>
<dbReference type="AlphaFoldDB" id="A0A8H3UN50"/>